<reference evidence="3 4" key="1">
    <citation type="submission" date="2012-10" db="EMBL/GenBank/DDBJ databases">
        <authorList>
            <person name="Zafar N."/>
            <person name="Inman J."/>
            <person name="Hall N."/>
            <person name="Lorenzi H."/>
            <person name="Caler E."/>
        </authorList>
    </citation>
    <scope>NUCLEOTIDE SEQUENCE [LARGE SCALE GENOMIC DNA]</scope>
    <source>
        <strain evidence="3 4">IP1</strain>
    </source>
</reference>
<dbReference type="PANTHER" id="PTHR13029">
    <property type="match status" value="1"/>
</dbReference>
<keyword evidence="4" id="KW-1185">Reference proteome</keyword>
<organism evidence="3 4">
    <name type="scientific">Entamoeba invadens IP1</name>
    <dbReference type="NCBI Taxonomy" id="370355"/>
    <lineage>
        <taxon>Eukaryota</taxon>
        <taxon>Amoebozoa</taxon>
        <taxon>Evosea</taxon>
        <taxon>Archamoebae</taxon>
        <taxon>Mastigamoebida</taxon>
        <taxon>Entamoebidae</taxon>
        <taxon>Entamoeba</taxon>
    </lineage>
</organism>
<keyword evidence="1" id="KW-0472">Membrane</keyword>
<dbReference type="Proteomes" id="UP000014680">
    <property type="component" value="Unassembled WGS sequence"/>
</dbReference>
<keyword evidence="1" id="KW-0812">Transmembrane</keyword>
<protein>
    <recommendedName>
        <fullName evidence="2">Peptidase S74 domain-containing protein</fullName>
    </recommendedName>
</protein>
<dbReference type="Pfam" id="PF13884">
    <property type="entry name" value="Peptidase_S74"/>
    <property type="match status" value="1"/>
</dbReference>
<dbReference type="PANTHER" id="PTHR13029:SF21">
    <property type="entry name" value="PEPTIDASE S74 DOMAIN-CONTAINING PROTEIN"/>
    <property type="match status" value="1"/>
</dbReference>
<dbReference type="EMBL" id="KB206395">
    <property type="protein sequence ID" value="ELP92129.1"/>
    <property type="molecule type" value="Genomic_DNA"/>
</dbReference>
<name>A0A0A1UG13_ENTIV</name>
<dbReference type="InterPro" id="IPR030392">
    <property type="entry name" value="S74_ICA"/>
</dbReference>
<dbReference type="OrthoDB" id="27041at2759"/>
<dbReference type="CDD" id="cd06174">
    <property type="entry name" value="MFS"/>
    <property type="match status" value="1"/>
</dbReference>
<sequence>MNNEVPSVGNLVLVSSSDIPRTRRFRKKNWKCTYPHCTDPPKTKYNVTSHIWDSHLRTEIGKPGNNPHNLVLTTFKDSPQKEIIKQLCEPYMVKLVDKITPKTKPKPDNFPFAFEQNTSDQNSDINHIHTNSSSNSVIGFDHSNEMNNEYAIQMEPQIPPNSPLDRPKCPQHTQITRMQQNVQQQMQQNFENATRQNVLPQPPHPIPEVEMSQQQTGHYSFEDFVKIEKINENLRQLHVLGEVFAENGFLVRSDARAKTDIEEIHSALSGVLSLDGVSYAYKNNPTDKKYGFVAQEIESIYPDLVKRDRDGNMSVDYIGVIPILVEALKEINRNAEGMKNDQELTGVSLRVDSAINRLEKLLFEADCKNLQKEESSKFEQWKSKTMHIFGPVSFLIFACLFSSILSIILPIVFPSMYFLMCASVVLSVTLWIFVFINRKEAVKFLMSKRAFFPLKQNRNFKWTMSQYITWYITFSLFFTMVIFSILIGSNVFLAFVVYIIAAMAVLVVCYFVNKGGSRFGIPYQYSLIVLLVFQACAIGSLVLCTIYQRKKDFGDESKYVIHITENVEVTQVEMPKVSWNCFSPSITTEPDLPAGLHFETSQRLFSLPVPVLAGKPTGGFSDSEVKVSLECNGIVLLDFPTLYFKSCALNSDPGVCSLNSCGYCRASTQQQSFCGICGSYFDQQCKNVSGLVSNC</sequence>
<feature type="transmembrane region" description="Helical" evidence="1">
    <location>
        <begin position="388"/>
        <end position="411"/>
    </location>
</feature>
<dbReference type="AlphaFoldDB" id="A0A0A1UG13"/>
<accession>A0A0A1UG13</accession>
<gene>
    <name evidence="3" type="ORF">EIN_380760</name>
</gene>
<dbReference type="VEuPathDB" id="AmoebaDB:EIN_380760"/>
<proteinExistence type="predicted"/>
<dbReference type="OMA" id="AFFPIRN"/>
<feature type="domain" description="Peptidase S74" evidence="2">
    <location>
        <begin position="253"/>
        <end position="342"/>
    </location>
</feature>
<dbReference type="KEGG" id="eiv:EIN_380760"/>
<evidence type="ECO:0000313" key="4">
    <source>
        <dbReference type="Proteomes" id="UP000014680"/>
    </source>
</evidence>
<dbReference type="RefSeq" id="XP_004258900.1">
    <property type="nucleotide sequence ID" value="XM_004258852.1"/>
</dbReference>
<feature type="transmembrane region" description="Helical" evidence="1">
    <location>
        <begin position="525"/>
        <end position="548"/>
    </location>
</feature>
<dbReference type="InterPro" id="IPR051577">
    <property type="entry name" value="MRF-like"/>
</dbReference>
<feature type="transmembrane region" description="Helical" evidence="1">
    <location>
        <begin position="493"/>
        <end position="513"/>
    </location>
</feature>
<evidence type="ECO:0000259" key="2">
    <source>
        <dbReference type="PROSITE" id="PS51688"/>
    </source>
</evidence>
<dbReference type="GeneID" id="14891157"/>
<dbReference type="PROSITE" id="PS51688">
    <property type="entry name" value="ICA"/>
    <property type="match status" value="1"/>
</dbReference>
<evidence type="ECO:0000313" key="3">
    <source>
        <dbReference type="EMBL" id="ELP92129.1"/>
    </source>
</evidence>
<evidence type="ECO:0000256" key="1">
    <source>
        <dbReference type="SAM" id="Phobius"/>
    </source>
</evidence>
<feature type="transmembrane region" description="Helical" evidence="1">
    <location>
        <begin position="417"/>
        <end position="436"/>
    </location>
</feature>
<feature type="transmembrane region" description="Helical" evidence="1">
    <location>
        <begin position="468"/>
        <end position="487"/>
    </location>
</feature>
<keyword evidence="1" id="KW-1133">Transmembrane helix</keyword>